<organism evidence="1 2">
    <name type="scientific">Actinopolymorpha rutila</name>
    <dbReference type="NCBI Taxonomy" id="446787"/>
    <lineage>
        <taxon>Bacteria</taxon>
        <taxon>Bacillati</taxon>
        <taxon>Actinomycetota</taxon>
        <taxon>Actinomycetes</taxon>
        <taxon>Propionibacteriales</taxon>
        <taxon>Actinopolymorphaceae</taxon>
        <taxon>Actinopolymorpha</taxon>
    </lineage>
</organism>
<evidence type="ECO:0008006" key="3">
    <source>
        <dbReference type="Google" id="ProtNLM"/>
    </source>
</evidence>
<dbReference type="Proteomes" id="UP000579605">
    <property type="component" value="Unassembled WGS sequence"/>
</dbReference>
<dbReference type="EMBL" id="JACBZH010000001">
    <property type="protein sequence ID" value="NYH90394.1"/>
    <property type="molecule type" value="Genomic_DNA"/>
</dbReference>
<protein>
    <recommendedName>
        <fullName evidence="3">GrpB protein</fullName>
    </recommendedName>
</protein>
<gene>
    <name evidence="1" type="ORF">F4554_003032</name>
</gene>
<evidence type="ECO:0000313" key="2">
    <source>
        <dbReference type="Proteomes" id="UP000579605"/>
    </source>
</evidence>
<reference evidence="1 2" key="1">
    <citation type="submission" date="2020-07" db="EMBL/GenBank/DDBJ databases">
        <title>Sequencing the genomes of 1000 actinobacteria strains.</title>
        <authorList>
            <person name="Klenk H.-P."/>
        </authorList>
    </citation>
    <scope>NUCLEOTIDE SEQUENCE [LARGE SCALE GENOMIC DNA]</scope>
    <source>
        <strain evidence="1 2">DSM 18448</strain>
    </source>
</reference>
<dbReference type="AlphaFoldDB" id="A0A852ZBV3"/>
<name>A0A852ZBV3_9ACTN</name>
<proteinExistence type="predicted"/>
<comment type="caution">
    <text evidence="1">The sequence shown here is derived from an EMBL/GenBank/DDBJ whole genome shotgun (WGS) entry which is preliminary data.</text>
</comment>
<accession>A0A852ZBV3</accession>
<evidence type="ECO:0000313" key="1">
    <source>
        <dbReference type="EMBL" id="NYH90394.1"/>
    </source>
</evidence>
<sequence length="47" mass="5428">MHVHVYEPSDRAVDDYLDLGGRLRIDESDRARYAATKRDWPGRPGLT</sequence>
<keyword evidence="2" id="KW-1185">Reference proteome</keyword>